<evidence type="ECO:0000313" key="3">
    <source>
        <dbReference type="Proteomes" id="UP000512146"/>
    </source>
</evidence>
<dbReference type="Proteomes" id="UP000512146">
    <property type="component" value="Plasmid pRHBSTW-00777_2"/>
</dbReference>
<keyword evidence="1" id="KW-0472">Membrane</keyword>
<reference evidence="2 3" key="1">
    <citation type="submission" date="2020-06" db="EMBL/GenBank/DDBJ databases">
        <title>REHAB project genomes.</title>
        <authorList>
            <person name="Shaw L.P."/>
        </authorList>
    </citation>
    <scope>NUCLEOTIDE SEQUENCE [LARGE SCALE GENOMIC DNA]</scope>
    <source>
        <strain evidence="2 3">RHBSTW-00777</strain>
        <plasmid evidence="3">prhbstw-00777_2</plasmid>
    </source>
</reference>
<dbReference type="AlphaFoldDB" id="A0A7L6LHT1"/>
<organism evidence="2 3">
    <name type="scientific">Escherichia marmotae</name>
    <dbReference type="NCBI Taxonomy" id="1499973"/>
    <lineage>
        <taxon>Bacteria</taxon>
        <taxon>Pseudomonadati</taxon>
        <taxon>Pseudomonadota</taxon>
        <taxon>Gammaproteobacteria</taxon>
        <taxon>Enterobacterales</taxon>
        <taxon>Enterobacteriaceae</taxon>
        <taxon>Escherichia</taxon>
    </lineage>
</organism>
<keyword evidence="1" id="KW-0812">Transmembrane</keyword>
<accession>A0A7L6LHT1</accession>
<gene>
    <name evidence="2" type="ORF">HV276_23090</name>
</gene>
<dbReference type="EMBL" id="CP056166">
    <property type="protein sequence ID" value="QLX32611.1"/>
    <property type="molecule type" value="Genomic_DNA"/>
</dbReference>
<protein>
    <submittedName>
        <fullName evidence="2">Uncharacterized protein</fullName>
    </submittedName>
</protein>
<evidence type="ECO:0000256" key="1">
    <source>
        <dbReference type="SAM" id="Phobius"/>
    </source>
</evidence>
<evidence type="ECO:0000313" key="2">
    <source>
        <dbReference type="EMBL" id="QLX32611.1"/>
    </source>
</evidence>
<keyword evidence="2" id="KW-0614">Plasmid</keyword>
<feature type="transmembrane region" description="Helical" evidence="1">
    <location>
        <begin position="95"/>
        <end position="113"/>
    </location>
</feature>
<name>A0A7L6LHT1_9ESCH</name>
<sequence>MLVLVPEGLKRLNVLRNVCLVCSGGENLQQLSIDINAILTSGPVQTDRFSLTQAQRWALKHFSEGSGGKDRPLNQYQSKLYRQYARLADKYAKKVVADVIIFTGLFMIALAALV</sequence>
<proteinExistence type="predicted"/>
<keyword evidence="1" id="KW-1133">Transmembrane helix</keyword>
<geneLocation type="plasmid" evidence="3">
    <name>prhbstw-00777_2</name>
</geneLocation>